<keyword evidence="1" id="KW-0472">Membrane</keyword>
<feature type="signal peptide" evidence="2">
    <location>
        <begin position="1"/>
        <end position="20"/>
    </location>
</feature>
<feature type="transmembrane region" description="Helical" evidence="1">
    <location>
        <begin position="63"/>
        <end position="81"/>
    </location>
</feature>
<dbReference type="EMBL" id="JAEHOD010000007">
    <property type="protein sequence ID" value="KAG2451900.1"/>
    <property type="molecule type" value="Genomic_DNA"/>
</dbReference>
<evidence type="ECO:0000256" key="1">
    <source>
        <dbReference type="SAM" id="Phobius"/>
    </source>
</evidence>
<dbReference type="AlphaFoldDB" id="A0A835WQM4"/>
<keyword evidence="1" id="KW-1133">Transmembrane helix</keyword>
<proteinExistence type="predicted"/>
<feature type="transmembrane region" description="Helical" evidence="1">
    <location>
        <begin position="128"/>
        <end position="153"/>
    </location>
</feature>
<protein>
    <submittedName>
        <fullName evidence="3">Uncharacterized protein</fullName>
    </submittedName>
</protein>
<reference evidence="3" key="1">
    <citation type="journal article" date="2020" name="bioRxiv">
        <title>Comparative genomics of Chlamydomonas.</title>
        <authorList>
            <person name="Craig R.J."/>
            <person name="Hasan A.R."/>
            <person name="Ness R.W."/>
            <person name="Keightley P.D."/>
        </authorList>
    </citation>
    <scope>NUCLEOTIDE SEQUENCE</scope>
    <source>
        <strain evidence="3">CCAP 11/173</strain>
    </source>
</reference>
<feature type="chain" id="PRO_5032786549" evidence="2">
    <location>
        <begin position="21"/>
        <end position="263"/>
    </location>
</feature>
<evidence type="ECO:0000313" key="3">
    <source>
        <dbReference type="EMBL" id="KAG2451900.1"/>
    </source>
</evidence>
<evidence type="ECO:0000256" key="2">
    <source>
        <dbReference type="SAM" id="SignalP"/>
    </source>
</evidence>
<keyword evidence="1" id="KW-0812">Transmembrane</keyword>
<dbReference type="OrthoDB" id="540443at2759"/>
<keyword evidence="4" id="KW-1185">Reference proteome</keyword>
<name>A0A835WQM4_9CHLO</name>
<gene>
    <name evidence="3" type="ORF">HYH02_003675</name>
</gene>
<accession>A0A835WQM4</accession>
<dbReference type="Proteomes" id="UP000613740">
    <property type="component" value="Unassembled WGS sequence"/>
</dbReference>
<comment type="caution">
    <text evidence="3">The sequence shown here is derived from an EMBL/GenBank/DDBJ whole genome shotgun (WGS) entry which is preliminary data.</text>
</comment>
<sequence>MCCVLLCVAIILGCSITVLSINNLHLADVTTTCYGWGWGSTCTTYYWGCMATKDFTDGSACSYLYSVGAISLFSCLMTLALMGCPGAVAGNTVAGIFHIVWWAIAGSYFTDAWRDARSLPLDNWRHAVMAMCWTAVAFSALQILSSVGACVALRKRGDDYQARPEDKPPTAEMGAYTTVPHAHGGGAYPAPPPPGYGYGAPPPPAGYPYAPPAGYGYPAPPPPPAAYGYGAPPPPAGYPYAAAPPPAGYPAPAGAPPPPAPGL</sequence>
<keyword evidence="2" id="KW-0732">Signal</keyword>
<feature type="transmembrane region" description="Helical" evidence="1">
    <location>
        <begin position="88"/>
        <end position="108"/>
    </location>
</feature>
<organism evidence="3 4">
    <name type="scientific">Chlamydomonas schloesseri</name>
    <dbReference type="NCBI Taxonomy" id="2026947"/>
    <lineage>
        <taxon>Eukaryota</taxon>
        <taxon>Viridiplantae</taxon>
        <taxon>Chlorophyta</taxon>
        <taxon>core chlorophytes</taxon>
        <taxon>Chlorophyceae</taxon>
        <taxon>CS clade</taxon>
        <taxon>Chlamydomonadales</taxon>
        <taxon>Chlamydomonadaceae</taxon>
        <taxon>Chlamydomonas</taxon>
    </lineage>
</organism>
<evidence type="ECO:0000313" key="4">
    <source>
        <dbReference type="Proteomes" id="UP000613740"/>
    </source>
</evidence>